<evidence type="ECO:0000256" key="13">
    <source>
        <dbReference type="ARBA" id="ARBA00030934"/>
    </source>
</evidence>
<sequence length="137" mass="13556">MSGQGEAVATAAAGRTVGSEDAGGRQKLAAAGGLLGALAASSCCLLPLLLFSLGAGGAWVGRLTALAPYQPAFVAVTLGFLGYGHWLVRRGARACAAGGACARPLPNRLVKAALWAATALIAVALVFPYVAPLLLGV</sequence>
<keyword evidence="8 15" id="KW-0812">Transmembrane</keyword>
<feature type="transmembrane region" description="Helical" evidence="15">
    <location>
        <begin position="109"/>
        <end position="131"/>
    </location>
</feature>
<dbReference type="EMBL" id="JAJAQI010000022">
    <property type="protein sequence ID" value="MCB4823073.1"/>
    <property type="molecule type" value="Genomic_DNA"/>
</dbReference>
<dbReference type="Proteomes" id="UP001139311">
    <property type="component" value="Unassembled WGS sequence"/>
</dbReference>
<keyword evidence="12 15" id="KW-0472">Membrane</keyword>
<comment type="caution">
    <text evidence="16">The sequence shown here is derived from an EMBL/GenBank/DDBJ whole genome shotgun (WGS) entry which is preliminary data.</text>
</comment>
<evidence type="ECO:0000256" key="1">
    <source>
        <dbReference type="ARBA" id="ARBA00004429"/>
    </source>
</evidence>
<keyword evidence="9" id="KW-0479">Metal-binding</keyword>
<keyword evidence="10" id="KW-0476">Mercury</keyword>
<dbReference type="InterPro" id="IPR003457">
    <property type="entry name" value="Transprt_MerT"/>
</dbReference>
<keyword evidence="4" id="KW-0813">Transport</keyword>
<proteinExistence type="inferred from homology"/>
<evidence type="ECO:0000313" key="17">
    <source>
        <dbReference type="Proteomes" id="UP001139311"/>
    </source>
</evidence>
<gene>
    <name evidence="16" type="ORF">LHA35_15160</name>
</gene>
<dbReference type="GO" id="GO:0046872">
    <property type="term" value="F:metal ion binding"/>
    <property type="evidence" value="ECO:0007669"/>
    <property type="project" value="UniProtKB-KW"/>
</dbReference>
<feature type="transmembrane region" description="Helical" evidence="15">
    <location>
        <begin position="69"/>
        <end position="88"/>
    </location>
</feature>
<keyword evidence="6" id="KW-1003">Cell membrane</keyword>
<dbReference type="RefSeq" id="WP_226609309.1">
    <property type="nucleotide sequence ID" value="NZ_JAJAQI010000022.1"/>
</dbReference>
<keyword evidence="7" id="KW-0997">Cell inner membrane</keyword>
<evidence type="ECO:0000256" key="6">
    <source>
        <dbReference type="ARBA" id="ARBA00022475"/>
    </source>
</evidence>
<organism evidence="16 17">
    <name type="scientific">Roseicella aerolata</name>
    <dbReference type="NCBI Taxonomy" id="2883479"/>
    <lineage>
        <taxon>Bacteria</taxon>
        <taxon>Pseudomonadati</taxon>
        <taxon>Pseudomonadota</taxon>
        <taxon>Alphaproteobacteria</taxon>
        <taxon>Acetobacterales</taxon>
        <taxon>Roseomonadaceae</taxon>
        <taxon>Roseicella</taxon>
    </lineage>
</organism>
<evidence type="ECO:0000256" key="3">
    <source>
        <dbReference type="ARBA" id="ARBA00017053"/>
    </source>
</evidence>
<feature type="transmembrane region" description="Helical" evidence="15">
    <location>
        <begin position="28"/>
        <end position="49"/>
    </location>
</feature>
<evidence type="ECO:0000256" key="12">
    <source>
        <dbReference type="ARBA" id="ARBA00023136"/>
    </source>
</evidence>
<evidence type="ECO:0000256" key="9">
    <source>
        <dbReference type="ARBA" id="ARBA00022723"/>
    </source>
</evidence>
<comment type="function">
    <text evidence="14">Involved in mercury resistance. Probably transfers a mercuric ion from the periplasmic Hg(2+)-binding protein MerP to the cytoplasmic mercuric reductase MerA.</text>
</comment>
<dbReference type="Pfam" id="PF02411">
    <property type="entry name" value="MerT"/>
    <property type="match status" value="1"/>
</dbReference>
<dbReference type="Gene3D" id="1.10.287.910">
    <property type="entry name" value="bacterial mercury transporter, merf"/>
    <property type="match status" value="1"/>
</dbReference>
<accession>A0A9X1LBE0</accession>
<dbReference type="GO" id="GO:0005886">
    <property type="term" value="C:plasma membrane"/>
    <property type="evidence" value="ECO:0007669"/>
    <property type="project" value="UniProtKB-SubCell"/>
</dbReference>
<reference evidence="16" key="1">
    <citation type="submission" date="2021-10" db="EMBL/GenBank/DDBJ databases">
        <title>Roseicella aerolatum sp. nov., isolated from aerosols of e-waste dismantling site.</title>
        <authorList>
            <person name="Qin T."/>
        </authorList>
    </citation>
    <scope>NUCLEOTIDE SEQUENCE</scope>
    <source>
        <strain evidence="16">GB24</strain>
    </source>
</reference>
<keyword evidence="5" id="KW-0475">Mercuric resistance</keyword>
<evidence type="ECO:0000256" key="14">
    <source>
        <dbReference type="ARBA" id="ARBA00045720"/>
    </source>
</evidence>
<evidence type="ECO:0000256" key="8">
    <source>
        <dbReference type="ARBA" id="ARBA00022692"/>
    </source>
</evidence>
<evidence type="ECO:0000256" key="11">
    <source>
        <dbReference type="ARBA" id="ARBA00022989"/>
    </source>
</evidence>
<evidence type="ECO:0000256" key="5">
    <source>
        <dbReference type="ARBA" id="ARBA00022466"/>
    </source>
</evidence>
<dbReference type="AlphaFoldDB" id="A0A9X1LBE0"/>
<dbReference type="GO" id="GO:0015097">
    <property type="term" value="F:mercury ion transmembrane transporter activity"/>
    <property type="evidence" value="ECO:0007669"/>
    <property type="project" value="InterPro"/>
</dbReference>
<evidence type="ECO:0000256" key="7">
    <source>
        <dbReference type="ARBA" id="ARBA00022519"/>
    </source>
</evidence>
<name>A0A9X1LBE0_9PROT</name>
<protein>
    <recommendedName>
        <fullName evidence="3">Mercuric transport protein MerT</fullName>
    </recommendedName>
    <alternativeName>
        <fullName evidence="13">Mercury ion transport protein</fullName>
    </alternativeName>
</protein>
<evidence type="ECO:0000256" key="15">
    <source>
        <dbReference type="SAM" id="Phobius"/>
    </source>
</evidence>
<comment type="subcellular location">
    <subcellularLocation>
        <location evidence="1">Cell inner membrane</location>
        <topology evidence="1">Multi-pass membrane protein</topology>
    </subcellularLocation>
</comment>
<keyword evidence="17" id="KW-1185">Reference proteome</keyword>
<evidence type="ECO:0000256" key="10">
    <source>
        <dbReference type="ARBA" id="ARBA00022914"/>
    </source>
</evidence>
<keyword evidence="11 15" id="KW-1133">Transmembrane helix</keyword>
<evidence type="ECO:0000313" key="16">
    <source>
        <dbReference type="EMBL" id="MCB4823073.1"/>
    </source>
</evidence>
<comment type="similarity">
    <text evidence="2">Belongs to the MerT family.</text>
</comment>
<evidence type="ECO:0000256" key="2">
    <source>
        <dbReference type="ARBA" id="ARBA00008224"/>
    </source>
</evidence>
<evidence type="ECO:0000256" key="4">
    <source>
        <dbReference type="ARBA" id="ARBA00022448"/>
    </source>
</evidence>